<comment type="caution">
    <text evidence="1">The sequence shown here is derived from an EMBL/GenBank/DDBJ whole genome shotgun (WGS) entry which is preliminary data.</text>
</comment>
<dbReference type="AlphaFoldDB" id="V6TNZ8"/>
<reference evidence="1 2" key="2">
    <citation type="journal article" date="2013" name="Genome Biol. Evol.">
        <title>Genome sequencing of Giardia lamblia genotypes A2 and B isolates (DH and GS) and comparative analysis with the genomes of genotypes A1 and E (WB and Pig).</title>
        <authorList>
            <person name="Adam R.D."/>
            <person name="Dahlstrom E.W."/>
            <person name="Martens C.A."/>
            <person name="Bruno D.P."/>
            <person name="Barbian K.D."/>
            <person name="Ricklefs S.M."/>
            <person name="Hernandez M.M."/>
            <person name="Narla N.P."/>
            <person name="Patel R.B."/>
            <person name="Porcella S.F."/>
            <person name="Nash T.E."/>
        </authorList>
    </citation>
    <scope>NUCLEOTIDE SEQUENCE [LARGE SCALE GENOMIC DNA]</scope>
    <source>
        <strain evidence="1 2">GS</strain>
    </source>
</reference>
<accession>V6TNZ8</accession>
<organism evidence="1 2">
    <name type="scientific">Giardia intestinalis</name>
    <name type="common">Giardia lamblia</name>
    <dbReference type="NCBI Taxonomy" id="5741"/>
    <lineage>
        <taxon>Eukaryota</taxon>
        <taxon>Metamonada</taxon>
        <taxon>Diplomonadida</taxon>
        <taxon>Hexamitidae</taxon>
        <taxon>Giardiinae</taxon>
        <taxon>Giardia</taxon>
    </lineage>
</organism>
<name>V6TNZ8_GIAIN</name>
<dbReference type="Proteomes" id="UP000018040">
    <property type="component" value="Unassembled WGS sequence"/>
</dbReference>
<protein>
    <submittedName>
        <fullName evidence="1">Chromosome segregation ATPase</fullName>
    </submittedName>
</protein>
<evidence type="ECO:0000313" key="2">
    <source>
        <dbReference type="Proteomes" id="UP000018040"/>
    </source>
</evidence>
<dbReference type="EMBL" id="AHHH01000223">
    <property type="protein sequence ID" value="ESU40451.1"/>
    <property type="molecule type" value="Genomic_DNA"/>
</dbReference>
<gene>
    <name evidence="1" type="ORF">GSB_151260</name>
</gene>
<proteinExistence type="predicted"/>
<reference evidence="2" key="1">
    <citation type="submission" date="2012-02" db="EMBL/GenBank/DDBJ databases">
        <title>Genome sequencing of Giardia lamblia Genotypes A2 and B isolates (DH and GS) and comparative analysis with the genomes of Genotypes A1 and E (WB and Pig).</title>
        <authorList>
            <person name="Adam R."/>
            <person name="Dahlstrom E."/>
            <person name="Martens C."/>
            <person name="Bruno D."/>
            <person name="Barbian K."/>
            <person name="Porcella S.F."/>
            <person name="Nash T."/>
        </authorList>
    </citation>
    <scope>NUCLEOTIDE SEQUENCE</scope>
    <source>
        <strain evidence="2">GS</strain>
    </source>
</reference>
<feature type="non-terminal residue" evidence="1">
    <location>
        <position position="1"/>
    </location>
</feature>
<evidence type="ECO:0000313" key="1">
    <source>
        <dbReference type="EMBL" id="ESU40451.1"/>
    </source>
</evidence>
<sequence>VGGARFYGFSIQLYKQEILRSHITDDLHDPRDMGVE</sequence>